<dbReference type="EMBL" id="CP033361">
    <property type="protein sequence ID" value="QKC79053.1"/>
    <property type="molecule type" value="Genomic_DNA"/>
</dbReference>
<dbReference type="SUPFAM" id="SSF52540">
    <property type="entry name" value="P-loop containing nucleoside triphosphate hydrolases"/>
    <property type="match status" value="1"/>
</dbReference>
<proteinExistence type="predicted"/>
<accession>A0A6M7USP1</accession>
<protein>
    <submittedName>
        <fullName evidence="1">AAA family ATPase</fullName>
    </submittedName>
</protein>
<dbReference type="Gene3D" id="3.40.50.300">
    <property type="entry name" value="P-loop containing nucleotide triphosphate hydrolases"/>
    <property type="match status" value="1"/>
</dbReference>
<gene>
    <name evidence="1" type="ORF">EB233_29070</name>
</gene>
<name>A0A6M7USP1_9HYPH</name>
<evidence type="ECO:0000313" key="2">
    <source>
        <dbReference type="Proteomes" id="UP000503339"/>
    </source>
</evidence>
<dbReference type="InterPro" id="IPR027417">
    <property type="entry name" value="P-loop_NTPase"/>
</dbReference>
<dbReference type="RefSeq" id="WP_064987392.1">
    <property type="nucleotide sequence ID" value="NZ_CP033361.1"/>
</dbReference>
<dbReference type="AlphaFoldDB" id="A0A6M7USP1"/>
<keyword evidence="2" id="KW-1185">Reference proteome</keyword>
<reference evidence="1 2" key="1">
    <citation type="submission" date="2018-10" db="EMBL/GenBank/DDBJ databases">
        <authorList>
            <person name="Perry B.J."/>
            <person name="Sullivan J.T."/>
            <person name="Murphy R.J.T."/>
            <person name="Ramsay J.P."/>
            <person name="Ronson C.W."/>
        </authorList>
    </citation>
    <scope>NUCLEOTIDE SEQUENCE [LARGE SCALE GENOMIC DNA]</scope>
    <source>
        <strain evidence="1 2">NZP2014</strain>
    </source>
</reference>
<evidence type="ECO:0000313" key="1">
    <source>
        <dbReference type="EMBL" id="QKC79053.1"/>
    </source>
</evidence>
<organism evidence="1 2">
    <name type="scientific">Mesorhizobium erdmanii</name>
    <dbReference type="NCBI Taxonomy" id="1777866"/>
    <lineage>
        <taxon>Bacteria</taxon>
        <taxon>Pseudomonadati</taxon>
        <taxon>Pseudomonadota</taxon>
        <taxon>Alphaproteobacteria</taxon>
        <taxon>Hyphomicrobiales</taxon>
        <taxon>Phyllobacteriaceae</taxon>
        <taxon>Mesorhizobium</taxon>
    </lineage>
</organism>
<dbReference type="KEGG" id="merd:EB233_29070"/>
<sequence length="192" mass="21401">MSKVIYLTGAPAAGKSSTTRLLAEKIPDLLIWEYGARLTEYLKDRCSTVQSQEDLRSQSAGLVTPQDVAEVDKLLATFVDNHRSTRPIIIDSHPVTKEVYGYRITAFSFEQIARLKPDEIWVVFASPEETRKRIANDPGGRPMISDEEARMHTGLQASVATTYGIITGSPVYLFDTGLPRETLIERMLGRLS</sequence>
<dbReference type="Pfam" id="PF13207">
    <property type="entry name" value="AAA_17"/>
    <property type="match status" value="1"/>
</dbReference>
<dbReference type="Proteomes" id="UP000503339">
    <property type="component" value="Chromosome"/>
</dbReference>